<protein>
    <submittedName>
        <fullName evidence="9">TolC family protein</fullName>
    </submittedName>
</protein>
<evidence type="ECO:0000256" key="6">
    <source>
        <dbReference type="ARBA" id="ARBA00023136"/>
    </source>
</evidence>
<keyword evidence="5" id="KW-0812">Transmembrane</keyword>
<evidence type="ECO:0000256" key="8">
    <source>
        <dbReference type="SAM" id="SignalP"/>
    </source>
</evidence>
<proteinExistence type="inferred from homology"/>
<evidence type="ECO:0000256" key="7">
    <source>
        <dbReference type="ARBA" id="ARBA00023237"/>
    </source>
</evidence>
<keyword evidence="8" id="KW-0732">Signal</keyword>
<dbReference type="Pfam" id="PF02321">
    <property type="entry name" value="OEP"/>
    <property type="match status" value="2"/>
</dbReference>
<keyword evidence="7" id="KW-0998">Cell outer membrane</keyword>
<keyword evidence="10" id="KW-1185">Reference proteome</keyword>
<organism evidence="9 10">
    <name type="scientific">Phenylobacterium conjunctum</name>
    <dbReference type="NCBI Taxonomy" id="1298959"/>
    <lineage>
        <taxon>Bacteria</taxon>
        <taxon>Pseudomonadati</taxon>
        <taxon>Pseudomonadota</taxon>
        <taxon>Alphaproteobacteria</taxon>
        <taxon>Caulobacterales</taxon>
        <taxon>Caulobacteraceae</taxon>
        <taxon>Phenylobacterium</taxon>
    </lineage>
</organism>
<comment type="similarity">
    <text evidence="2">Belongs to the outer membrane factor (OMF) (TC 1.B.17) family.</text>
</comment>
<gene>
    <name evidence="9" type="ORF">ACFQ27_20675</name>
</gene>
<reference evidence="10" key="1">
    <citation type="journal article" date="2019" name="Int. J. Syst. Evol. Microbiol.">
        <title>The Global Catalogue of Microorganisms (GCM) 10K type strain sequencing project: providing services to taxonomists for standard genome sequencing and annotation.</title>
        <authorList>
            <consortium name="The Broad Institute Genomics Platform"/>
            <consortium name="The Broad Institute Genome Sequencing Center for Infectious Disease"/>
            <person name="Wu L."/>
            <person name="Ma J."/>
        </authorList>
    </citation>
    <scope>NUCLEOTIDE SEQUENCE [LARGE SCALE GENOMIC DNA]</scope>
    <source>
        <strain evidence="10">CCUG 55074</strain>
    </source>
</reference>
<accession>A0ABW3T7L5</accession>
<dbReference type="EMBL" id="JBHTLQ010000106">
    <property type="protein sequence ID" value="MFD1193008.1"/>
    <property type="molecule type" value="Genomic_DNA"/>
</dbReference>
<evidence type="ECO:0000256" key="5">
    <source>
        <dbReference type="ARBA" id="ARBA00022692"/>
    </source>
</evidence>
<dbReference type="InterPro" id="IPR003423">
    <property type="entry name" value="OMP_efflux"/>
</dbReference>
<feature type="signal peptide" evidence="8">
    <location>
        <begin position="1"/>
        <end position="22"/>
    </location>
</feature>
<evidence type="ECO:0000256" key="4">
    <source>
        <dbReference type="ARBA" id="ARBA00022452"/>
    </source>
</evidence>
<dbReference type="Gene3D" id="1.20.1600.10">
    <property type="entry name" value="Outer membrane efflux proteins (OEP)"/>
    <property type="match status" value="1"/>
</dbReference>
<keyword evidence="4" id="KW-1134">Transmembrane beta strand</keyword>
<dbReference type="InterPro" id="IPR051906">
    <property type="entry name" value="TolC-like"/>
</dbReference>
<evidence type="ECO:0000256" key="1">
    <source>
        <dbReference type="ARBA" id="ARBA00004442"/>
    </source>
</evidence>
<evidence type="ECO:0000256" key="3">
    <source>
        <dbReference type="ARBA" id="ARBA00022448"/>
    </source>
</evidence>
<comment type="subcellular location">
    <subcellularLocation>
        <location evidence="1">Cell outer membrane</location>
    </subcellularLocation>
</comment>
<keyword evidence="3" id="KW-0813">Transport</keyword>
<dbReference type="PANTHER" id="PTHR30026:SF20">
    <property type="entry name" value="OUTER MEMBRANE PROTEIN TOLC"/>
    <property type="match status" value="1"/>
</dbReference>
<comment type="caution">
    <text evidence="9">The sequence shown here is derived from an EMBL/GenBank/DDBJ whole genome shotgun (WGS) entry which is preliminary data.</text>
</comment>
<dbReference type="Proteomes" id="UP001597216">
    <property type="component" value="Unassembled WGS sequence"/>
</dbReference>
<feature type="non-terminal residue" evidence="9">
    <location>
        <position position="326"/>
    </location>
</feature>
<evidence type="ECO:0000313" key="9">
    <source>
        <dbReference type="EMBL" id="MFD1193008.1"/>
    </source>
</evidence>
<dbReference type="SUPFAM" id="SSF56954">
    <property type="entry name" value="Outer membrane efflux proteins (OEP)"/>
    <property type="match status" value="1"/>
</dbReference>
<evidence type="ECO:0000256" key="2">
    <source>
        <dbReference type="ARBA" id="ARBA00007613"/>
    </source>
</evidence>
<evidence type="ECO:0000313" key="10">
    <source>
        <dbReference type="Proteomes" id="UP001597216"/>
    </source>
</evidence>
<sequence length="326" mass="33359">MRRLALLGAGLAAVLAAQPASALSLDEAVALARKTNPDLAQARAQADLAAAKLSEAQAQRLPSLALSGETGQGSIDLGGFFGFGKADVSPRAAQVELRAPLFTGGAVSAAIAAARAEREAATQSASGAAATLEVRVAEAYAGVQAADRLLDLARLGEAQTAEILRQARLRFDKGEVARTDVDQAAARQADARADLARATGEVARARAHFQAVVGVAPDTLEPVQAPATVAATLEDAQAQAERSNPQLRAAEAHLRAAEAGVRMAEAERLPNVALTAVGSSVEDKFFPGYKADGYSVGVQGRWTLFAGGAINARVAQAQAAARAARA</sequence>
<dbReference type="PANTHER" id="PTHR30026">
    <property type="entry name" value="OUTER MEMBRANE PROTEIN TOLC"/>
    <property type="match status" value="1"/>
</dbReference>
<dbReference type="RefSeq" id="WP_377354898.1">
    <property type="nucleotide sequence ID" value="NZ_JBHTLQ010000106.1"/>
</dbReference>
<keyword evidence="6" id="KW-0472">Membrane</keyword>
<feature type="chain" id="PRO_5047226679" evidence="8">
    <location>
        <begin position="23"/>
        <end position="326"/>
    </location>
</feature>
<name>A0ABW3T7L5_9CAUL</name>